<evidence type="ECO:0000256" key="13">
    <source>
        <dbReference type="RuleBase" id="RU000679"/>
    </source>
</evidence>
<evidence type="ECO:0000256" key="12">
    <source>
        <dbReference type="ARBA" id="ARBA00023303"/>
    </source>
</evidence>
<dbReference type="GO" id="GO:0005886">
    <property type="term" value="C:plasma membrane"/>
    <property type="evidence" value="ECO:0007669"/>
    <property type="project" value="TreeGrafter"/>
</dbReference>
<name>A0A8T0A424_9BILA</name>
<dbReference type="PANTHER" id="PTHR11690:SF296">
    <property type="entry name" value="DEGENERIN-LIKE PROTEIN DEL-10"/>
    <property type="match status" value="1"/>
</dbReference>
<evidence type="ECO:0000256" key="3">
    <source>
        <dbReference type="ARBA" id="ARBA00022448"/>
    </source>
</evidence>
<protein>
    <submittedName>
        <fullName evidence="16">Uncharacterized protein</fullName>
    </submittedName>
</protein>
<dbReference type="OrthoDB" id="5826371at2759"/>
<feature type="transmembrane region" description="Helical" evidence="15">
    <location>
        <begin position="205"/>
        <end position="231"/>
    </location>
</feature>
<evidence type="ECO:0000256" key="5">
    <source>
        <dbReference type="ARBA" id="ARBA00022692"/>
    </source>
</evidence>
<dbReference type="InterPro" id="IPR001873">
    <property type="entry name" value="ENaC"/>
</dbReference>
<evidence type="ECO:0000256" key="7">
    <source>
        <dbReference type="ARBA" id="ARBA00023053"/>
    </source>
</evidence>
<keyword evidence="5 13" id="KW-0812">Transmembrane</keyword>
<sequence length="388" mass="43925">MSKSANRLLSHLTNSSIESAPDMGNLFGHRSIKRQMSNAVYIYRHPLSGTSSSEDNWSQSLTKELENVTGNKLRPVGSVIRRNSSRRRCKSPSLRTDLPSNPPSPPLDPTLKQQQIDSSIINPINCRMSVPAISIDNVNIEQQERNDDIIPFMDNKSTTAATADELMQMLMEDDGTDRPIIFTVFEAANIDGVKHLSSKSRCTRYTWFILIILFICLCFYQIGAQAMMYWLTPVATNIIAIYPEFIPFPVVAICNSNQHRLTWITSENIQQREINKPLISNNFFEKLNHSDIFDKDMDAGNFLQNSAHQRTRMIVRCELPNGSRCTARDFKPVWTLTGLCWAINIDPTNPIQVNGAGPGNALRLLSILNVMRELKVVLQNYVLSFYLV</sequence>
<evidence type="ECO:0000256" key="4">
    <source>
        <dbReference type="ARBA" id="ARBA00022461"/>
    </source>
</evidence>
<evidence type="ECO:0000256" key="10">
    <source>
        <dbReference type="ARBA" id="ARBA00023180"/>
    </source>
</evidence>
<dbReference type="Gene3D" id="2.60.470.10">
    <property type="entry name" value="Acid-sensing ion channels like domains"/>
    <property type="match status" value="1"/>
</dbReference>
<evidence type="ECO:0000256" key="6">
    <source>
        <dbReference type="ARBA" id="ARBA00022989"/>
    </source>
</evidence>
<comment type="caution">
    <text evidence="16">The sequence shown here is derived from an EMBL/GenBank/DDBJ whole genome shotgun (WGS) entry which is preliminary data.</text>
</comment>
<evidence type="ECO:0000256" key="8">
    <source>
        <dbReference type="ARBA" id="ARBA00023065"/>
    </source>
</evidence>
<evidence type="ECO:0000256" key="11">
    <source>
        <dbReference type="ARBA" id="ARBA00023201"/>
    </source>
</evidence>
<keyword evidence="3 13" id="KW-0813">Transport</keyword>
<evidence type="ECO:0000256" key="14">
    <source>
        <dbReference type="SAM" id="MobiDB-lite"/>
    </source>
</evidence>
<dbReference type="EMBL" id="JABEBT010000002">
    <property type="protein sequence ID" value="KAF7640138.1"/>
    <property type="molecule type" value="Genomic_DNA"/>
</dbReference>
<feature type="region of interest" description="Disordered" evidence="14">
    <location>
        <begin position="68"/>
        <end position="111"/>
    </location>
</feature>
<gene>
    <name evidence="16" type="ORF">Mgra_00000584</name>
</gene>
<keyword evidence="9 15" id="KW-0472">Membrane</keyword>
<organism evidence="16 17">
    <name type="scientific">Meloidogyne graminicola</name>
    <dbReference type="NCBI Taxonomy" id="189291"/>
    <lineage>
        <taxon>Eukaryota</taxon>
        <taxon>Metazoa</taxon>
        <taxon>Ecdysozoa</taxon>
        <taxon>Nematoda</taxon>
        <taxon>Chromadorea</taxon>
        <taxon>Rhabditida</taxon>
        <taxon>Tylenchina</taxon>
        <taxon>Tylenchomorpha</taxon>
        <taxon>Tylenchoidea</taxon>
        <taxon>Meloidogynidae</taxon>
        <taxon>Meloidogyninae</taxon>
        <taxon>Meloidogyne</taxon>
    </lineage>
</organism>
<reference evidence="16" key="1">
    <citation type="journal article" date="2020" name="Ecol. Evol.">
        <title>Genome structure and content of the rice root-knot nematode (Meloidogyne graminicola).</title>
        <authorList>
            <person name="Phan N.T."/>
            <person name="Danchin E.G.J."/>
            <person name="Klopp C."/>
            <person name="Perfus-Barbeoch L."/>
            <person name="Kozlowski D.K."/>
            <person name="Koutsovoulos G.D."/>
            <person name="Lopez-Roques C."/>
            <person name="Bouchez O."/>
            <person name="Zahm M."/>
            <person name="Besnard G."/>
            <person name="Bellafiore S."/>
        </authorList>
    </citation>
    <scope>NUCLEOTIDE SEQUENCE</scope>
    <source>
        <strain evidence="16">VN-18</strain>
    </source>
</reference>
<keyword evidence="10" id="KW-0325">Glycoprotein</keyword>
<evidence type="ECO:0000313" key="17">
    <source>
        <dbReference type="Proteomes" id="UP000605970"/>
    </source>
</evidence>
<keyword evidence="11 13" id="KW-0739">Sodium transport</keyword>
<keyword evidence="8 13" id="KW-0406">Ion transport</keyword>
<dbReference type="PANTHER" id="PTHR11690">
    <property type="entry name" value="AMILORIDE-SENSITIVE SODIUM CHANNEL-RELATED"/>
    <property type="match status" value="1"/>
</dbReference>
<keyword evidence="12 13" id="KW-0407">Ion channel</keyword>
<evidence type="ECO:0000313" key="16">
    <source>
        <dbReference type="EMBL" id="KAF7640138.1"/>
    </source>
</evidence>
<dbReference type="Pfam" id="PF00858">
    <property type="entry name" value="ASC"/>
    <property type="match status" value="1"/>
</dbReference>
<evidence type="ECO:0000256" key="15">
    <source>
        <dbReference type="SAM" id="Phobius"/>
    </source>
</evidence>
<keyword evidence="6 15" id="KW-1133">Transmembrane helix</keyword>
<keyword evidence="17" id="KW-1185">Reference proteome</keyword>
<accession>A0A8T0A424</accession>
<evidence type="ECO:0000256" key="1">
    <source>
        <dbReference type="ARBA" id="ARBA00004141"/>
    </source>
</evidence>
<keyword evidence="4 13" id="KW-0894">Sodium channel</keyword>
<comment type="subcellular location">
    <subcellularLocation>
        <location evidence="1">Membrane</location>
        <topology evidence="1">Multi-pass membrane protein</topology>
    </subcellularLocation>
</comment>
<dbReference type="Proteomes" id="UP000605970">
    <property type="component" value="Unassembled WGS sequence"/>
</dbReference>
<proteinExistence type="inferred from homology"/>
<evidence type="ECO:0000256" key="2">
    <source>
        <dbReference type="ARBA" id="ARBA00007193"/>
    </source>
</evidence>
<evidence type="ECO:0000256" key="9">
    <source>
        <dbReference type="ARBA" id="ARBA00023136"/>
    </source>
</evidence>
<dbReference type="GO" id="GO:0015280">
    <property type="term" value="F:ligand-gated sodium channel activity"/>
    <property type="evidence" value="ECO:0007669"/>
    <property type="project" value="TreeGrafter"/>
</dbReference>
<comment type="similarity">
    <text evidence="2 13">Belongs to the amiloride-sensitive sodium channel (TC 1.A.6) family.</text>
</comment>
<keyword evidence="7" id="KW-0915">Sodium</keyword>
<dbReference type="AlphaFoldDB" id="A0A8T0A424"/>